<sequence>MVGFEQLVVLLAWAVVLPCTRIQSDSTRQKDIAHREQTIKTARVRFYGVFTPIVCLKGITFILSVSDEGKDNPKSGKGYPWRFVYANNICQGRTQRGLSGVVRLKALRREFVKSFILRVQIGHCYVLDTCVYAPMAFARLFTCSVPPCRLFAA</sequence>
<proteinExistence type="predicted"/>
<dbReference type="Proteomes" id="UP000886520">
    <property type="component" value="Chromosome 1"/>
</dbReference>
<dbReference type="EMBL" id="JABFUD020000001">
    <property type="protein sequence ID" value="KAI5084241.1"/>
    <property type="molecule type" value="Genomic_DNA"/>
</dbReference>
<evidence type="ECO:0008006" key="4">
    <source>
        <dbReference type="Google" id="ProtNLM"/>
    </source>
</evidence>
<gene>
    <name evidence="2" type="ORF">GOP47_0000410</name>
</gene>
<reference evidence="2" key="1">
    <citation type="submission" date="2021-01" db="EMBL/GenBank/DDBJ databases">
        <title>Adiantum capillus-veneris genome.</title>
        <authorList>
            <person name="Fang Y."/>
            <person name="Liao Q."/>
        </authorList>
    </citation>
    <scope>NUCLEOTIDE SEQUENCE</scope>
    <source>
        <strain evidence="2">H3</strain>
        <tissue evidence="2">Leaf</tissue>
    </source>
</reference>
<accession>A0A9D4VCZ1</accession>
<feature type="signal peptide" evidence="1">
    <location>
        <begin position="1"/>
        <end position="22"/>
    </location>
</feature>
<name>A0A9D4VCZ1_ADICA</name>
<protein>
    <recommendedName>
        <fullName evidence="4">Secreted protein</fullName>
    </recommendedName>
</protein>
<dbReference type="AlphaFoldDB" id="A0A9D4VCZ1"/>
<evidence type="ECO:0000313" key="3">
    <source>
        <dbReference type="Proteomes" id="UP000886520"/>
    </source>
</evidence>
<keyword evidence="1" id="KW-0732">Signal</keyword>
<evidence type="ECO:0000313" key="2">
    <source>
        <dbReference type="EMBL" id="KAI5084241.1"/>
    </source>
</evidence>
<keyword evidence="3" id="KW-1185">Reference proteome</keyword>
<organism evidence="2 3">
    <name type="scientific">Adiantum capillus-veneris</name>
    <name type="common">Maidenhair fern</name>
    <dbReference type="NCBI Taxonomy" id="13818"/>
    <lineage>
        <taxon>Eukaryota</taxon>
        <taxon>Viridiplantae</taxon>
        <taxon>Streptophyta</taxon>
        <taxon>Embryophyta</taxon>
        <taxon>Tracheophyta</taxon>
        <taxon>Polypodiopsida</taxon>
        <taxon>Polypodiidae</taxon>
        <taxon>Polypodiales</taxon>
        <taxon>Pteridineae</taxon>
        <taxon>Pteridaceae</taxon>
        <taxon>Vittarioideae</taxon>
        <taxon>Adiantum</taxon>
    </lineage>
</organism>
<comment type="caution">
    <text evidence="2">The sequence shown here is derived from an EMBL/GenBank/DDBJ whole genome shotgun (WGS) entry which is preliminary data.</text>
</comment>
<evidence type="ECO:0000256" key="1">
    <source>
        <dbReference type="SAM" id="SignalP"/>
    </source>
</evidence>
<feature type="chain" id="PRO_5038360380" description="Secreted protein" evidence="1">
    <location>
        <begin position="23"/>
        <end position="153"/>
    </location>
</feature>